<sequence>LMDGEVNNNIPYFLCPSLEGSLSMFKPFFNLSTNFILLDIMVSGQSGDSRERGSGYLNFLENRDGGNAHTLTRQENCGKGTIRSVHSRFRPIGDGGVALSNHVGRTFNLDSRVVNKETSSDRYS</sequence>
<keyword evidence="2" id="KW-1185">Reference proteome</keyword>
<gene>
    <name evidence="1" type="ORF">MTR67_031877</name>
</gene>
<accession>A0AAF0ZFQ4</accession>
<organism evidence="1 2">
    <name type="scientific">Solanum verrucosum</name>
    <dbReference type="NCBI Taxonomy" id="315347"/>
    <lineage>
        <taxon>Eukaryota</taxon>
        <taxon>Viridiplantae</taxon>
        <taxon>Streptophyta</taxon>
        <taxon>Embryophyta</taxon>
        <taxon>Tracheophyta</taxon>
        <taxon>Spermatophyta</taxon>
        <taxon>Magnoliopsida</taxon>
        <taxon>eudicotyledons</taxon>
        <taxon>Gunneridae</taxon>
        <taxon>Pentapetalae</taxon>
        <taxon>asterids</taxon>
        <taxon>lamiids</taxon>
        <taxon>Solanales</taxon>
        <taxon>Solanaceae</taxon>
        <taxon>Solanoideae</taxon>
        <taxon>Solaneae</taxon>
        <taxon>Solanum</taxon>
    </lineage>
</organism>
<evidence type="ECO:0000313" key="1">
    <source>
        <dbReference type="EMBL" id="WMV38492.1"/>
    </source>
</evidence>
<name>A0AAF0ZFQ4_SOLVR</name>
<dbReference type="EMBL" id="CP133618">
    <property type="protein sequence ID" value="WMV38492.1"/>
    <property type="molecule type" value="Genomic_DNA"/>
</dbReference>
<feature type="non-terminal residue" evidence="1">
    <location>
        <position position="1"/>
    </location>
</feature>
<dbReference type="Proteomes" id="UP001234989">
    <property type="component" value="Chromosome 7"/>
</dbReference>
<protein>
    <submittedName>
        <fullName evidence="1">Uncharacterized protein</fullName>
    </submittedName>
</protein>
<dbReference type="AlphaFoldDB" id="A0AAF0ZFQ4"/>
<reference evidence="1" key="1">
    <citation type="submission" date="2023-08" db="EMBL/GenBank/DDBJ databases">
        <title>A de novo genome assembly of Solanum verrucosum Schlechtendal, a Mexican diploid species geographically isolated from the other diploid A-genome species in potato relatives.</title>
        <authorList>
            <person name="Hosaka K."/>
        </authorList>
    </citation>
    <scope>NUCLEOTIDE SEQUENCE</scope>
    <source>
        <tissue evidence="1">Young leaves</tissue>
    </source>
</reference>
<proteinExistence type="predicted"/>
<evidence type="ECO:0000313" key="2">
    <source>
        <dbReference type="Proteomes" id="UP001234989"/>
    </source>
</evidence>